<dbReference type="InterPro" id="IPR006059">
    <property type="entry name" value="SBP"/>
</dbReference>
<dbReference type="PANTHER" id="PTHR42779">
    <property type="entry name" value="PROTEIN YNJB"/>
    <property type="match status" value="1"/>
</dbReference>
<evidence type="ECO:0000313" key="1">
    <source>
        <dbReference type="EMBL" id="OZS77004.1"/>
    </source>
</evidence>
<evidence type="ECO:0000313" key="2">
    <source>
        <dbReference type="Proteomes" id="UP000217065"/>
    </source>
</evidence>
<keyword evidence="2" id="KW-1185">Reference proteome</keyword>
<dbReference type="InterPro" id="IPR027020">
    <property type="entry name" value="YnjB"/>
</dbReference>
<dbReference type="PIRSF" id="PIRSF029172">
    <property type="entry name" value="UCP029172_ABC_sbc_YnjB"/>
    <property type="match status" value="1"/>
</dbReference>
<sequence>MKKLFVLGILGTLFIGGCTEQTVQQEVDLNQEWSTFEEQAKGTEVNLYMWGGSDSINQYFDEWVIPRVEETYDITLNRVPVTDTKEILTQVLDEKTAGKNEGSIDIMWINGENFKTAKDNDLLGKPFSDKLPNVQNLIDLEVPQIASDFGIPVENLQAPWGTAQFVMTYDGARSNYPTSLAELEEYVQQNPGKFTYPALPDFTGSAFVRHVLYQEVGSEAFFEEPLMEREKVEELLEPVWSYLNDLEPYLWRQGETYPESLARLDQLYANGEVDFTMAYDPIKAAAEVQNGRFPESTRNFIWEEGTLSNTHYLAIPYNSPNPQGALVVINELLSAEAQAAKMDPANWGDLPVVELAKLSEEEQELFTAIDLGEATVPISEMEQNRLPEIPSIYVEWIEESWLEHVAQE</sequence>
<name>A0A264W0B7_9BACL</name>
<organism evidence="1 2">
    <name type="scientific">Tetzosporium hominis</name>
    <dbReference type="NCBI Taxonomy" id="2020506"/>
    <lineage>
        <taxon>Bacteria</taxon>
        <taxon>Bacillati</taxon>
        <taxon>Bacillota</taxon>
        <taxon>Bacilli</taxon>
        <taxon>Bacillales</taxon>
        <taxon>Caryophanaceae</taxon>
        <taxon>Tetzosporium</taxon>
    </lineage>
</organism>
<gene>
    <name evidence="1" type="ORF">CF394_13730</name>
</gene>
<dbReference type="RefSeq" id="WP_094944364.1">
    <property type="nucleotide sequence ID" value="NZ_NOKQ01000310.1"/>
</dbReference>
<dbReference type="EMBL" id="NOKQ01000310">
    <property type="protein sequence ID" value="OZS77004.1"/>
    <property type="molecule type" value="Genomic_DNA"/>
</dbReference>
<reference evidence="1 2" key="1">
    <citation type="submission" date="2017-07" db="EMBL/GenBank/DDBJ databases">
        <title>Tetzosporium hominis gen.nov. sp.nov.</title>
        <authorList>
            <person name="Tetz G."/>
            <person name="Tetz V."/>
        </authorList>
    </citation>
    <scope>NUCLEOTIDE SEQUENCE [LARGE SCALE GENOMIC DNA]</scope>
    <source>
        <strain evidence="1 2">VT-49</strain>
    </source>
</reference>
<dbReference type="Gene3D" id="3.40.190.10">
    <property type="entry name" value="Periplasmic binding protein-like II"/>
    <property type="match status" value="2"/>
</dbReference>
<dbReference type="AlphaFoldDB" id="A0A264W0B7"/>
<dbReference type="Pfam" id="PF13416">
    <property type="entry name" value="SBP_bac_8"/>
    <property type="match status" value="1"/>
</dbReference>
<proteinExistence type="predicted"/>
<dbReference type="Proteomes" id="UP000217065">
    <property type="component" value="Unassembled WGS sequence"/>
</dbReference>
<dbReference type="SUPFAM" id="SSF53850">
    <property type="entry name" value="Periplasmic binding protein-like II"/>
    <property type="match status" value="1"/>
</dbReference>
<protein>
    <submittedName>
        <fullName evidence="1">ABC transporter substrate-binding protein</fullName>
    </submittedName>
</protein>
<comment type="caution">
    <text evidence="1">The sequence shown here is derived from an EMBL/GenBank/DDBJ whole genome shotgun (WGS) entry which is preliminary data.</text>
</comment>
<dbReference type="PANTHER" id="PTHR42779:SF1">
    <property type="entry name" value="PROTEIN YNJB"/>
    <property type="match status" value="1"/>
</dbReference>
<dbReference type="NCBIfam" id="NF008633">
    <property type="entry name" value="PRK11622.1"/>
    <property type="match status" value="1"/>
</dbReference>
<dbReference type="PROSITE" id="PS51257">
    <property type="entry name" value="PROKAR_LIPOPROTEIN"/>
    <property type="match status" value="1"/>
</dbReference>
<dbReference type="OrthoDB" id="3239593at2"/>
<accession>A0A264W0B7</accession>